<dbReference type="Gene3D" id="3.30.420.60">
    <property type="entry name" value="eRF1 domain 2"/>
    <property type="match status" value="1"/>
</dbReference>
<proteinExistence type="predicted"/>
<dbReference type="EMBL" id="CP037867">
    <property type="protein sequence ID" value="QBM26589.1"/>
    <property type="molecule type" value="Genomic_DNA"/>
</dbReference>
<dbReference type="RefSeq" id="WP_133155689.1">
    <property type="nucleotide sequence ID" value="NZ_CP037867.1"/>
</dbReference>
<dbReference type="Proteomes" id="UP000293912">
    <property type="component" value="Chromosome"/>
</dbReference>
<gene>
    <name evidence="1" type="ORF">HPF_02775</name>
</gene>
<reference evidence="1 2" key="1">
    <citation type="submission" date="2019-03" db="EMBL/GenBank/DDBJ databases">
        <authorList>
            <person name="Sebastian G."/>
            <person name="Baumann P."/>
            <person name="Ruckert C."/>
            <person name="Kalinowski J."/>
            <person name="Nebel B."/>
            <person name="Takors R."/>
            <person name="Blombach B."/>
        </authorList>
    </citation>
    <scope>NUCLEOTIDE SEQUENCE [LARGE SCALE GENOMIC DNA]</scope>
    <source>
        <strain evidence="1 2">DSM 1084</strain>
    </source>
</reference>
<protein>
    <recommendedName>
        <fullName evidence="3">Translational machinery protein</fullName>
    </recommendedName>
</protein>
<evidence type="ECO:0000313" key="2">
    <source>
        <dbReference type="Proteomes" id="UP000293912"/>
    </source>
</evidence>
<dbReference type="InterPro" id="IPR042226">
    <property type="entry name" value="eFR1_2_sf"/>
</dbReference>
<dbReference type="KEGG" id="hpse:HPF_02775"/>
<evidence type="ECO:0000313" key="1">
    <source>
        <dbReference type="EMBL" id="QBM26589.1"/>
    </source>
</evidence>
<keyword evidence="2" id="KW-1185">Reference proteome</keyword>
<accession>A0A4P6WVN6</accession>
<dbReference type="SUPFAM" id="SSF53137">
    <property type="entry name" value="Translational machinery components"/>
    <property type="match status" value="1"/>
</dbReference>
<name>A0A4P6WVN6_HYDPS</name>
<sequence length="125" mass="14056">MTTFHAVVWMDHSQAHVLMFDKEHIEAQRVKARQQHTPKHGHVGADKDFFKAIAASLDGVSEVLLTGPASAKIEFRDWCKHNAHVVDKAVVDVVNSDHPSDAQLVAMARQYFLKFDQKAADPTQR</sequence>
<organism evidence="1 2">
    <name type="scientific">Hydrogenophaga pseudoflava</name>
    <name type="common">Pseudomonas carboxydoflava</name>
    <dbReference type="NCBI Taxonomy" id="47421"/>
    <lineage>
        <taxon>Bacteria</taxon>
        <taxon>Pseudomonadati</taxon>
        <taxon>Pseudomonadota</taxon>
        <taxon>Betaproteobacteria</taxon>
        <taxon>Burkholderiales</taxon>
        <taxon>Comamonadaceae</taxon>
        <taxon>Hydrogenophaga</taxon>
    </lineage>
</organism>
<dbReference type="AlphaFoldDB" id="A0A4P6WVN6"/>
<evidence type="ECO:0008006" key="3">
    <source>
        <dbReference type="Google" id="ProtNLM"/>
    </source>
</evidence>